<gene>
    <name evidence="1" type="ORF">TvY486_0020280</name>
</gene>
<keyword evidence="2" id="KW-1185">Reference proteome</keyword>
<organism evidence="1 2">
    <name type="scientific">Trypanosoma vivax (strain Y486)</name>
    <dbReference type="NCBI Taxonomy" id="1055687"/>
    <lineage>
        <taxon>Eukaryota</taxon>
        <taxon>Discoba</taxon>
        <taxon>Euglenozoa</taxon>
        <taxon>Kinetoplastea</taxon>
        <taxon>Metakinetoplastina</taxon>
        <taxon>Trypanosomatida</taxon>
        <taxon>Trypanosomatidae</taxon>
        <taxon>Trypanosoma</taxon>
        <taxon>Duttonella</taxon>
    </lineage>
</organism>
<proteinExistence type="predicted"/>
<dbReference type="AlphaFoldDB" id="F9WP58"/>
<accession>F9WP58</accession>
<name>F9WP58_TRYVY</name>
<dbReference type="Proteomes" id="UP000009027">
    <property type="component" value="Unassembled WGS sequence"/>
</dbReference>
<protein>
    <submittedName>
        <fullName evidence="1">Uncharacterized protein</fullName>
    </submittedName>
</protein>
<evidence type="ECO:0000313" key="1">
    <source>
        <dbReference type="EMBL" id="CCD19332.1"/>
    </source>
</evidence>
<sequence length="156" mass="18055">MALHTPSSRSQSFQHTFTHVTWRCTRKALHFLHHLVHNALVHEGTRAELLQHFRSKARRIQCLRTVQSPEEVVVDESLQLRTNRFGDERVQAVVNQNTCNTHGLYDFVGRTVLRPKDPAQKNAHVARHIFRAEIRQCHRNIAAPHTIFLIIKHVAG</sequence>
<evidence type="ECO:0000313" key="2">
    <source>
        <dbReference type="Proteomes" id="UP000009027"/>
    </source>
</evidence>
<reference evidence="1 2" key="1">
    <citation type="journal article" date="2012" name="Proc. Natl. Acad. Sci. U.S.A.">
        <title>Antigenic diversity is generated by distinct evolutionary mechanisms in African trypanosome species.</title>
        <authorList>
            <person name="Jackson A.P."/>
            <person name="Berry A."/>
            <person name="Aslett M."/>
            <person name="Allison H.C."/>
            <person name="Burton P."/>
            <person name="Vavrova-Anderson J."/>
            <person name="Brown R."/>
            <person name="Browne H."/>
            <person name="Corton N."/>
            <person name="Hauser H."/>
            <person name="Gamble J."/>
            <person name="Gilderthorp R."/>
            <person name="Marcello L."/>
            <person name="McQuillan J."/>
            <person name="Otto T.D."/>
            <person name="Quail M.A."/>
            <person name="Sanders M.J."/>
            <person name="van Tonder A."/>
            <person name="Ginger M.L."/>
            <person name="Field M.C."/>
            <person name="Barry J.D."/>
            <person name="Hertz-Fowler C."/>
            <person name="Berriman M."/>
        </authorList>
    </citation>
    <scope>NUCLEOTIDE SEQUENCE</scope>
    <source>
        <strain evidence="1 2">Y486</strain>
    </source>
</reference>
<dbReference type="EMBL" id="CAEX01003181">
    <property type="protein sequence ID" value="CCD19332.1"/>
    <property type="molecule type" value="Genomic_DNA"/>
</dbReference>